<dbReference type="Proteomes" id="UP000198417">
    <property type="component" value="Unassembled WGS sequence"/>
</dbReference>
<proteinExistence type="inferred from homology"/>
<name>A0A239A154_9RHOB</name>
<dbReference type="AlphaFoldDB" id="A0A239A154"/>
<dbReference type="PANTHER" id="PTHR30558">
    <property type="entry name" value="EXBD MEMBRANE COMPONENT OF PMF-DRIVEN MACROMOLECULE IMPORT SYSTEM"/>
    <property type="match status" value="1"/>
</dbReference>
<gene>
    <name evidence="8" type="ORF">SAMN06265370_1533</name>
</gene>
<evidence type="ECO:0000256" key="5">
    <source>
        <dbReference type="ARBA" id="ARBA00022989"/>
    </source>
</evidence>
<comment type="similarity">
    <text evidence="2 7">Belongs to the ExbD/TolR family.</text>
</comment>
<keyword evidence="4 7" id="KW-0812">Transmembrane</keyword>
<dbReference type="Gene3D" id="3.30.420.270">
    <property type="match status" value="1"/>
</dbReference>
<keyword evidence="3" id="KW-1003">Cell membrane</keyword>
<accession>A0A239A154</accession>
<comment type="subcellular location">
    <subcellularLocation>
        <location evidence="1">Cell membrane</location>
        <topology evidence="1">Single-pass membrane protein</topology>
    </subcellularLocation>
    <subcellularLocation>
        <location evidence="7">Cell membrane</location>
        <topology evidence="7">Single-pass type II membrane protein</topology>
    </subcellularLocation>
</comment>
<dbReference type="OrthoDB" id="5456447at2"/>
<evidence type="ECO:0000256" key="6">
    <source>
        <dbReference type="ARBA" id="ARBA00023136"/>
    </source>
</evidence>
<reference evidence="8 9" key="1">
    <citation type="submission" date="2017-06" db="EMBL/GenBank/DDBJ databases">
        <authorList>
            <person name="Kim H.J."/>
            <person name="Triplett B.A."/>
        </authorList>
    </citation>
    <scope>NUCLEOTIDE SEQUENCE [LARGE SCALE GENOMIC DNA]</scope>
    <source>
        <strain evidence="8 9">DSM 29052</strain>
    </source>
</reference>
<dbReference type="GO" id="GO:0015031">
    <property type="term" value="P:protein transport"/>
    <property type="evidence" value="ECO:0007669"/>
    <property type="project" value="UniProtKB-KW"/>
</dbReference>
<organism evidence="8 9">
    <name type="scientific">Puniceibacterium sediminis</name>
    <dbReference type="NCBI Taxonomy" id="1608407"/>
    <lineage>
        <taxon>Bacteria</taxon>
        <taxon>Pseudomonadati</taxon>
        <taxon>Pseudomonadota</taxon>
        <taxon>Alphaproteobacteria</taxon>
        <taxon>Rhodobacterales</taxon>
        <taxon>Paracoccaceae</taxon>
        <taxon>Puniceibacterium</taxon>
    </lineage>
</organism>
<evidence type="ECO:0000256" key="2">
    <source>
        <dbReference type="ARBA" id="ARBA00005811"/>
    </source>
</evidence>
<dbReference type="Pfam" id="PF02472">
    <property type="entry name" value="ExbD"/>
    <property type="match status" value="1"/>
</dbReference>
<keyword evidence="7" id="KW-0813">Transport</keyword>
<dbReference type="GO" id="GO:0005886">
    <property type="term" value="C:plasma membrane"/>
    <property type="evidence" value="ECO:0007669"/>
    <property type="project" value="UniProtKB-SubCell"/>
</dbReference>
<evidence type="ECO:0000256" key="1">
    <source>
        <dbReference type="ARBA" id="ARBA00004162"/>
    </source>
</evidence>
<dbReference type="EMBL" id="FZNN01000053">
    <property type="protein sequence ID" value="SNR88838.1"/>
    <property type="molecule type" value="Genomic_DNA"/>
</dbReference>
<keyword evidence="6" id="KW-0472">Membrane</keyword>
<evidence type="ECO:0000313" key="9">
    <source>
        <dbReference type="Proteomes" id="UP000198417"/>
    </source>
</evidence>
<keyword evidence="9" id="KW-1185">Reference proteome</keyword>
<evidence type="ECO:0000256" key="4">
    <source>
        <dbReference type="ARBA" id="ARBA00022692"/>
    </source>
</evidence>
<evidence type="ECO:0000313" key="8">
    <source>
        <dbReference type="EMBL" id="SNR88838.1"/>
    </source>
</evidence>
<sequence>MSVSFGSPPAPRRPNLTPMIDVVFLLLVFFMLASRFGSESAVGLTVAGQGSGYSGPPRLITVYPERMTLNGVDVMAEALPSEIERMTEDPGDIIVLRAADEAPLQRIVDTLDLLGTAGFKRVVLVE</sequence>
<dbReference type="RefSeq" id="WP_089274124.1">
    <property type="nucleotide sequence ID" value="NZ_FZNN01000053.1"/>
</dbReference>
<dbReference type="GO" id="GO:0022857">
    <property type="term" value="F:transmembrane transporter activity"/>
    <property type="evidence" value="ECO:0007669"/>
    <property type="project" value="InterPro"/>
</dbReference>
<keyword evidence="7" id="KW-0653">Protein transport</keyword>
<protein>
    <submittedName>
        <fullName evidence="8">Biopolymer transport protein ExbD</fullName>
    </submittedName>
</protein>
<dbReference type="InterPro" id="IPR003400">
    <property type="entry name" value="ExbD"/>
</dbReference>
<evidence type="ECO:0000256" key="3">
    <source>
        <dbReference type="ARBA" id="ARBA00022475"/>
    </source>
</evidence>
<keyword evidence="5" id="KW-1133">Transmembrane helix</keyword>
<evidence type="ECO:0000256" key="7">
    <source>
        <dbReference type="RuleBase" id="RU003879"/>
    </source>
</evidence>